<sequence length="95" mass="11303">MTFKNHKRKSDKHGSKEKIKKIAYEIALQGTLGYRPDNKDYRISLIPGKLFSGYHILAYYYVSWKLTLPEMVKDLKLPFDEEYKLARTMFKPKDK</sequence>
<dbReference type="Proteomes" id="UP000808337">
    <property type="component" value="Unassembled WGS sequence"/>
</dbReference>
<name>A0A9D7SUG8_9BACT</name>
<evidence type="ECO:0000313" key="2">
    <source>
        <dbReference type="Proteomes" id="UP000808337"/>
    </source>
</evidence>
<gene>
    <name evidence="1" type="ORF">IPP15_06600</name>
</gene>
<dbReference type="EMBL" id="JADKGY010000001">
    <property type="protein sequence ID" value="MBK9982087.1"/>
    <property type="molecule type" value="Genomic_DNA"/>
</dbReference>
<protein>
    <submittedName>
        <fullName evidence="1">Uncharacterized protein</fullName>
    </submittedName>
</protein>
<accession>A0A9D7SUG8</accession>
<reference evidence="1 2" key="1">
    <citation type="submission" date="2020-10" db="EMBL/GenBank/DDBJ databases">
        <title>Connecting structure to function with the recovery of over 1000 high-quality activated sludge metagenome-assembled genomes encoding full-length rRNA genes using long-read sequencing.</title>
        <authorList>
            <person name="Singleton C.M."/>
            <person name="Petriglieri F."/>
            <person name="Kristensen J.M."/>
            <person name="Kirkegaard R.H."/>
            <person name="Michaelsen T.Y."/>
            <person name="Andersen M.H."/>
            <person name="Karst S.M."/>
            <person name="Dueholm M.S."/>
            <person name="Nielsen P.H."/>
            <person name="Albertsen M."/>
        </authorList>
    </citation>
    <scope>NUCLEOTIDE SEQUENCE [LARGE SCALE GENOMIC DNA]</scope>
    <source>
        <strain evidence="1">Ribe_18-Q3-R11-54_MAXAC.273</strain>
    </source>
</reference>
<dbReference type="AlphaFoldDB" id="A0A9D7SUG8"/>
<evidence type="ECO:0000313" key="1">
    <source>
        <dbReference type="EMBL" id="MBK9982087.1"/>
    </source>
</evidence>
<comment type="caution">
    <text evidence="1">The sequence shown here is derived from an EMBL/GenBank/DDBJ whole genome shotgun (WGS) entry which is preliminary data.</text>
</comment>
<organism evidence="1 2">
    <name type="scientific">Candidatus Opimibacter skivensis</name>
    <dbReference type="NCBI Taxonomy" id="2982028"/>
    <lineage>
        <taxon>Bacteria</taxon>
        <taxon>Pseudomonadati</taxon>
        <taxon>Bacteroidota</taxon>
        <taxon>Saprospiria</taxon>
        <taxon>Saprospirales</taxon>
        <taxon>Saprospiraceae</taxon>
        <taxon>Candidatus Opimibacter</taxon>
    </lineage>
</organism>
<proteinExistence type="predicted"/>